<sequence length="164" mass="18118">MRLGQSADVRAGRRCMRSPARSRSDLRGRGRPGSDPQWVRNGLERAAVWPRSGRAVNSSGTAQVLAAQERDQVPGRDRGHDAVATITIVPGPAKSFRRRPASFAARPTISKGKPSTSSDHARADPAGSASNSCRWWAMFHSWQTWLGWVPNLSRARRPSRRRGR</sequence>
<dbReference type="AlphaFoldDB" id="A0A7Y9XFV7"/>
<proteinExistence type="predicted"/>
<feature type="region of interest" description="Disordered" evidence="1">
    <location>
        <begin position="1"/>
        <end position="127"/>
    </location>
</feature>
<comment type="caution">
    <text evidence="2">The sequence shown here is derived from an EMBL/GenBank/DDBJ whole genome shotgun (WGS) entry which is preliminary data.</text>
</comment>
<evidence type="ECO:0000313" key="2">
    <source>
        <dbReference type="EMBL" id="NYH55149.1"/>
    </source>
</evidence>
<evidence type="ECO:0000256" key="1">
    <source>
        <dbReference type="SAM" id="MobiDB-lite"/>
    </source>
</evidence>
<organism evidence="2 3">
    <name type="scientific">Nocardiopsis sinuspersici</name>
    <dbReference type="NCBI Taxonomy" id="501010"/>
    <lineage>
        <taxon>Bacteria</taxon>
        <taxon>Bacillati</taxon>
        <taxon>Actinomycetota</taxon>
        <taxon>Actinomycetes</taxon>
        <taxon>Streptosporangiales</taxon>
        <taxon>Nocardiopsidaceae</taxon>
        <taxon>Nocardiopsis</taxon>
    </lineage>
</organism>
<accession>A0A7Y9XFV7</accession>
<feature type="compositionally biased region" description="Basic and acidic residues" evidence="1">
    <location>
        <begin position="68"/>
        <end position="81"/>
    </location>
</feature>
<dbReference type="Proteomes" id="UP000584931">
    <property type="component" value="Unassembled WGS sequence"/>
</dbReference>
<evidence type="ECO:0000313" key="3">
    <source>
        <dbReference type="Proteomes" id="UP000584931"/>
    </source>
</evidence>
<reference evidence="2 3" key="1">
    <citation type="submission" date="2020-07" db="EMBL/GenBank/DDBJ databases">
        <title>Sequencing the genomes of 1000 actinobacteria strains.</title>
        <authorList>
            <person name="Klenk H.-P."/>
        </authorList>
    </citation>
    <scope>NUCLEOTIDE SEQUENCE [LARGE SCALE GENOMIC DNA]</scope>
    <source>
        <strain evidence="2 3">DSM 45278</strain>
    </source>
</reference>
<gene>
    <name evidence="2" type="ORF">HNR06_004738</name>
</gene>
<name>A0A7Y9XFV7_9ACTN</name>
<dbReference type="EMBL" id="JACCHL010000001">
    <property type="protein sequence ID" value="NYH55149.1"/>
    <property type="molecule type" value="Genomic_DNA"/>
</dbReference>
<protein>
    <submittedName>
        <fullName evidence="2">Uncharacterized protein</fullName>
    </submittedName>
</protein>